<dbReference type="Pfam" id="PF00389">
    <property type="entry name" value="2-Hacid_dh"/>
    <property type="match status" value="1"/>
</dbReference>
<dbReference type="Proteomes" id="UP000467700">
    <property type="component" value="Unassembled WGS sequence"/>
</dbReference>
<organism evidence="7 8">
    <name type="scientific">Cyclocybe aegerita</name>
    <name type="common">Black poplar mushroom</name>
    <name type="synonym">Agrocybe aegerita</name>
    <dbReference type="NCBI Taxonomy" id="1973307"/>
    <lineage>
        <taxon>Eukaryota</taxon>
        <taxon>Fungi</taxon>
        <taxon>Dikarya</taxon>
        <taxon>Basidiomycota</taxon>
        <taxon>Agaricomycotina</taxon>
        <taxon>Agaricomycetes</taxon>
        <taxon>Agaricomycetidae</taxon>
        <taxon>Agaricales</taxon>
        <taxon>Agaricineae</taxon>
        <taxon>Bolbitiaceae</taxon>
        <taxon>Cyclocybe</taxon>
    </lineage>
</organism>
<protein>
    <recommendedName>
        <fullName evidence="9">D-lactate dehydrogenase</fullName>
    </recommendedName>
</protein>
<dbReference type="GO" id="GO:0051287">
    <property type="term" value="F:NAD binding"/>
    <property type="evidence" value="ECO:0007669"/>
    <property type="project" value="InterPro"/>
</dbReference>
<evidence type="ECO:0000259" key="6">
    <source>
        <dbReference type="Pfam" id="PF02826"/>
    </source>
</evidence>
<accession>A0A8S0WYA7</accession>
<dbReference type="GO" id="GO:0008720">
    <property type="term" value="F:D-lactate dehydrogenase (NAD+) activity"/>
    <property type="evidence" value="ECO:0007669"/>
    <property type="project" value="TreeGrafter"/>
</dbReference>
<evidence type="ECO:0000256" key="2">
    <source>
        <dbReference type="ARBA" id="ARBA00023002"/>
    </source>
</evidence>
<dbReference type="InterPro" id="IPR006139">
    <property type="entry name" value="D-isomer_2_OHA_DH_cat_dom"/>
</dbReference>
<evidence type="ECO:0000313" key="7">
    <source>
        <dbReference type="EMBL" id="CAA7268766.1"/>
    </source>
</evidence>
<dbReference type="InterPro" id="IPR029752">
    <property type="entry name" value="D-isomer_DH_CS1"/>
</dbReference>
<dbReference type="CDD" id="cd12183">
    <property type="entry name" value="LDH_like_2"/>
    <property type="match status" value="1"/>
</dbReference>
<dbReference type="InterPro" id="IPR006140">
    <property type="entry name" value="D-isomer_DH_NAD-bd"/>
</dbReference>
<dbReference type="SUPFAM" id="SSF52283">
    <property type="entry name" value="Formate/glycerate dehydrogenase catalytic domain-like"/>
    <property type="match status" value="1"/>
</dbReference>
<dbReference type="EMBL" id="CACVBS010000070">
    <property type="protein sequence ID" value="CAA7268766.1"/>
    <property type="molecule type" value="Genomic_DNA"/>
</dbReference>
<keyword evidence="2 4" id="KW-0560">Oxidoreductase</keyword>
<comment type="caution">
    <text evidence="7">The sequence shown here is derived from an EMBL/GenBank/DDBJ whole genome shotgun (WGS) entry which is preliminary data.</text>
</comment>
<evidence type="ECO:0000256" key="3">
    <source>
        <dbReference type="ARBA" id="ARBA00023027"/>
    </source>
</evidence>
<comment type="similarity">
    <text evidence="1 4">Belongs to the D-isomer specific 2-hydroxyacid dehydrogenase family.</text>
</comment>
<sequence>MKVAVFGTRNYDVDSLNSANGEGSDITFTFYEALLDDKTVALAGGHDAVCIFVNDRCNARILQKLHELGVKYVALRCAGFNNVDLKAAEELNIKVARVPAYSPEAVAEFTIGMIMTVVRKYHKAYNRVREGNFLLDGLLGINLHGKTIGIIGTGKIGLLTGKILSKGFGAKVIAYDPYPCNLAEEYGITYVDKLEDLLSTSDIISLHCPLMDSTKYIINDNTLSHTKPGVILINTSRGGLIDTYALIRALKSGHVSAVGLDVYERESGYFFADSSAKVIADDSFARLLSFYNVFMTGHQAFLTREALENIADTTIKNLRALEATGTCDCIVRQEK</sequence>
<keyword evidence="3" id="KW-0520">NAD</keyword>
<evidence type="ECO:0000256" key="4">
    <source>
        <dbReference type="RuleBase" id="RU003719"/>
    </source>
</evidence>
<dbReference type="InterPro" id="IPR058205">
    <property type="entry name" value="D-LDH-like"/>
</dbReference>
<dbReference type="PROSITE" id="PS00671">
    <property type="entry name" value="D_2_HYDROXYACID_DH_3"/>
    <property type="match status" value="1"/>
</dbReference>
<dbReference type="PANTHER" id="PTHR43026">
    <property type="entry name" value="2-HYDROXYACID DEHYDROGENASE HOMOLOG 1-RELATED"/>
    <property type="match status" value="1"/>
</dbReference>
<evidence type="ECO:0000256" key="1">
    <source>
        <dbReference type="ARBA" id="ARBA00005854"/>
    </source>
</evidence>
<dbReference type="SUPFAM" id="SSF51735">
    <property type="entry name" value="NAD(P)-binding Rossmann-fold domains"/>
    <property type="match status" value="1"/>
</dbReference>
<gene>
    <name evidence="7" type="ORF">AAE3_LOCUS11060</name>
</gene>
<dbReference type="PROSITE" id="PS00065">
    <property type="entry name" value="D_2_HYDROXYACID_DH_1"/>
    <property type="match status" value="1"/>
</dbReference>
<reference evidence="7 8" key="1">
    <citation type="submission" date="2020-01" db="EMBL/GenBank/DDBJ databases">
        <authorList>
            <person name="Gupta K D."/>
        </authorList>
    </citation>
    <scope>NUCLEOTIDE SEQUENCE [LARGE SCALE GENOMIC DNA]</scope>
</reference>
<dbReference type="Pfam" id="PF02826">
    <property type="entry name" value="2-Hacid_dh_C"/>
    <property type="match status" value="1"/>
</dbReference>
<name>A0A8S0WYA7_CYCAE</name>
<proteinExistence type="inferred from homology"/>
<evidence type="ECO:0000313" key="8">
    <source>
        <dbReference type="Proteomes" id="UP000467700"/>
    </source>
</evidence>
<dbReference type="PROSITE" id="PS00670">
    <property type="entry name" value="D_2_HYDROXYACID_DH_2"/>
    <property type="match status" value="1"/>
</dbReference>
<dbReference type="Gene3D" id="3.40.50.720">
    <property type="entry name" value="NAD(P)-binding Rossmann-like Domain"/>
    <property type="match status" value="2"/>
</dbReference>
<dbReference type="AlphaFoldDB" id="A0A8S0WYA7"/>
<keyword evidence="8" id="KW-1185">Reference proteome</keyword>
<dbReference type="OrthoDB" id="298012at2759"/>
<dbReference type="InterPro" id="IPR036291">
    <property type="entry name" value="NAD(P)-bd_dom_sf"/>
</dbReference>
<feature type="domain" description="D-isomer specific 2-hydroxyacid dehydrogenase catalytic" evidence="5">
    <location>
        <begin position="4"/>
        <end position="329"/>
    </location>
</feature>
<evidence type="ECO:0008006" key="9">
    <source>
        <dbReference type="Google" id="ProtNLM"/>
    </source>
</evidence>
<feature type="domain" description="D-isomer specific 2-hydroxyacid dehydrogenase NAD-binding" evidence="6">
    <location>
        <begin position="111"/>
        <end position="300"/>
    </location>
</feature>
<evidence type="ECO:0000259" key="5">
    <source>
        <dbReference type="Pfam" id="PF00389"/>
    </source>
</evidence>
<dbReference type="PANTHER" id="PTHR43026:SF1">
    <property type="entry name" value="2-HYDROXYACID DEHYDROGENASE HOMOLOG 1-RELATED"/>
    <property type="match status" value="1"/>
</dbReference>
<dbReference type="InterPro" id="IPR029753">
    <property type="entry name" value="D-isomer_DH_CS"/>
</dbReference>